<dbReference type="InterPro" id="IPR012337">
    <property type="entry name" value="RNaseH-like_sf"/>
</dbReference>
<dbReference type="AlphaFoldDB" id="E3MLC7"/>
<dbReference type="HOGENOM" id="CLU_004462_0_0_1"/>
<accession>E3MLC7</accession>
<dbReference type="PANTHER" id="PTHR22716">
    <property type="entry name" value="ETS CLASS TRANSCRIPTION FACTOR-RELATED-RELATED"/>
    <property type="match status" value="1"/>
</dbReference>
<dbReference type="Pfam" id="PF25375">
    <property type="entry name" value="Lin-15B"/>
    <property type="match status" value="2"/>
</dbReference>
<reference evidence="3" key="1">
    <citation type="submission" date="2007-07" db="EMBL/GenBank/DDBJ databases">
        <title>PCAP assembly of the Caenorhabditis remanei genome.</title>
        <authorList>
            <consortium name="The Caenorhabditis remanei Sequencing Consortium"/>
            <person name="Wilson R.K."/>
        </authorList>
    </citation>
    <scope>NUCLEOTIDE SEQUENCE [LARGE SCALE GENOMIC DNA]</scope>
    <source>
        <strain evidence="3">PB4641</strain>
    </source>
</reference>
<dbReference type="Proteomes" id="UP000008281">
    <property type="component" value="Unassembled WGS sequence"/>
</dbReference>
<evidence type="ECO:0000313" key="3">
    <source>
        <dbReference type="EMBL" id="EFP04456.1"/>
    </source>
</evidence>
<dbReference type="SUPFAM" id="SSF53098">
    <property type="entry name" value="Ribonuclease H-like"/>
    <property type="match status" value="1"/>
</dbReference>
<protein>
    <recommendedName>
        <fullName evidence="2">Lin-15A/B-like domain-containing protein</fullName>
    </recommendedName>
</protein>
<dbReference type="OrthoDB" id="2610923at2759"/>
<evidence type="ECO:0000259" key="2">
    <source>
        <dbReference type="Pfam" id="PF25375"/>
    </source>
</evidence>
<gene>
    <name evidence="3" type="ORF">CRE_25735</name>
</gene>
<feature type="region of interest" description="Disordered" evidence="1">
    <location>
        <begin position="966"/>
        <end position="1054"/>
    </location>
</feature>
<dbReference type="InterPro" id="IPR057432">
    <property type="entry name" value="Lin-15A/B-like_dom"/>
</dbReference>
<dbReference type="PANTHER" id="PTHR22716:SF1">
    <property type="entry name" value="ETS CLASS TRANSCRIPTION FACTOR-RELATED"/>
    <property type="match status" value="1"/>
</dbReference>
<dbReference type="GO" id="GO:0040027">
    <property type="term" value="P:negative regulation of vulval development"/>
    <property type="evidence" value="ECO:0007669"/>
    <property type="project" value="InterPro"/>
</dbReference>
<feature type="compositionally biased region" description="Acidic residues" evidence="1">
    <location>
        <begin position="976"/>
        <end position="987"/>
    </location>
</feature>
<proteinExistence type="predicted"/>
<feature type="domain" description="Lin-15A/B-like" evidence="2">
    <location>
        <begin position="663"/>
        <end position="783"/>
    </location>
</feature>
<dbReference type="STRING" id="31234.E3MLC7"/>
<feature type="region of interest" description="Disordered" evidence="1">
    <location>
        <begin position="1"/>
        <end position="61"/>
    </location>
</feature>
<dbReference type="InterPro" id="IPR040129">
    <property type="entry name" value="Lin-15B-like"/>
</dbReference>
<dbReference type="OMA" id="CHIRETV"/>
<feature type="compositionally biased region" description="Polar residues" evidence="1">
    <location>
        <begin position="1"/>
        <end position="31"/>
    </location>
</feature>
<evidence type="ECO:0000313" key="4">
    <source>
        <dbReference type="Proteomes" id="UP000008281"/>
    </source>
</evidence>
<sequence>MQTTQSAQCSSNPMRRDMSLQNDSIRSSSTDQTREQQIPQSQPPPTLSPPYENDFPDFPPILHAEKPVEKLRRRVKIPTPASSTPDSDPLFTELLSKFLISEGIPLEVSRDSTFRDLIRHFNPKCEIPTENSMTEYMQKHYVKPLINYPKTVGPISVTIDIHGDLDEKFLVFSIHYFEDIYERKNVVYLKKISNNEIDAINTLITIRRAVNNNSFRDVKFSNSVGLNEEILRVTGSRELVKRFHICFYRNMSKFVSNLLGIDIFSHGLDVLRLFIRFIKGNPDLYRKFAYFQSARNKESNLPSTDNDSWESTYILLTKCLLLHESFIDFCEQHKIRLYITNMVFNHLIHLQRLLRQCVYYCRSLSTPSSSISQIIPAIEGLRRLIDREFPFQQETVQELLDSSFGNYSRNCYEVAVLLDPLFSYTDIFPDEKWKDLENLVIDEFVKTNWKWTVHSGILDATMMNSKERTTFITSEIMIYRQFSMRERPKESDCPFLWWAERQSQFEFLSVMVREYFSCPAVSIDASFYFSEGGKLHRLCKMYSGQQLEQRLNLAGSHQEFRGKGASEDDSTYSMIEKLDGLTRNSKPETSYFQPIIKVFVPILLPSNKQEPTNFLNGSMEESQLDVKLEPFDSEEPYFDTRTAPTKCKSGLPNQMNSFTEPRSRCTICKESKKSELFWYFGRTVERLILVLGCLSRGFFTVMCAEEIMRKKKRFHVCSCHIRETVEEIYEKLGLTIPEDLYSCSMELFENIFNSVAHLNPGMTKEEFQEALFEFFIKYEHVREENEARPQLSWNKVAKVNEEADFERVQEDCNDEDEVDSLSPELINSITTDDLSTPRHRRCTICRLLRAPDDIKSFIRECDRLLIIIGCLVGESINIRQAEGLMKKTSIYVCNSHIQETHREIYKQLYSAESEDLEFDSKIQKMMTSVTLLIPDMKLSPLRRMLNEFLIKYNYLMSEEQKYVPKPLRTRKSASQDLEEMEETEENVSLDGGERLEDSAYYPDDSDDSTWPDKKYSPKAYTSSAKKSRKIEDSDEDWEPSVVKKKKKVTKRSSK</sequence>
<keyword evidence="4" id="KW-1185">Reference proteome</keyword>
<dbReference type="EMBL" id="DS268454">
    <property type="protein sequence ID" value="EFP04456.1"/>
    <property type="molecule type" value="Genomic_DNA"/>
</dbReference>
<evidence type="ECO:0000256" key="1">
    <source>
        <dbReference type="SAM" id="MobiDB-lite"/>
    </source>
</evidence>
<feature type="compositionally biased region" description="Basic residues" evidence="1">
    <location>
        <begin position="1042"/>
        <end position="1054"/>
    </location>
</feature>
<organism evidence="4">
    <name type="scientific">Caenorhabditis remanei</name>
    <name type="common">Caenorhabditis vulgaris</name>
    <dbReference type="NCBI Taxonomy" id="31234"/>
    <lineage>
        <taxon>Eukaryota</taxon>
        <taxon>Metazoa</taxon>
        <taxon>Ecdysozoa</taxon>
        <taxon>Nematoda</taxon>
        <taxon>Chromadorea</taxon>
        <taxon>Rhabditida</taxon>
        <taxon>Rhabditina</taxon>
        <taxon>Rhabditomorpha</taxon>
        <taxon>Rhabditoidea</taxon>
        <taxon>Rhabditidae</taxon>
        <taxon>Peloderinae</taxon>
        <taxon>Caenorhabditis</taxon>
    </lineage>
</organism>
<feature type="domain" description="Lin-15A/B-like" evidence="2">
    <location>
        <begin position="839"/>
        <end position="956"/>
    </location>
</feature>
<name>E3MLC7_CAERE</name>
<dbReference type="InParanoid" id="E3MLC7"/>
<dbReference type="eggNOG" id="KOG1121">
    <property type="taxonomic scope" value="Eukaryota"/>
</dbReference>